<dbReference type="EMBL" id="RQTK01000468">
    <property type="protein sequence ID" value="RUS79140.1"/>
    <property type="molecule type" value="Genomic_DNA"/>
</dbReference>
<evidence type="ECO:0000256" key="1">
    <source>
        <dbReference type="SAM" id="SignalP"/>
    </source>
</evidence>
<feature type="chain" id="PRO_5019437504" evidence="1">
    <location>
        <begin position="20"/>
        <end position="105"/>
    </location>
</feature>
<protein>
    <submittedName>
        <fullName evidence="2">Uncharacterized protein</fullName>
    </submittedName>
</protein>
<feature type="signal peptide" evidence="1">
    <location>
        <begin position="1"/>
        <end position="19"/>
    </location>
</feature>
<reference evidence="2 3" key="1">
    <citation type="submission" date="2019-01" db="EMBL/GenBank/DDBJ databases">
        <title>A draft genome assembly of the solar-powered sea slug Elysia chlorotica.</title>
        <authorList>
            <person name="Cai H."/>
            <person name="Li Q."/>
            <person name="Fang X."/>
            <person name="Li J."/>
            <person name="Curtis N.E."/>
            <person name="Altenburger A."/>
            <person name="Shibata T."/>
            <person name="Feng M."/>
            <person name="Maeda T."/>
            <person name="Schwartz J.A."/>
            <person name="Shigenobu S."/>
            <person name="Lundholm N."/>
            <person name="Nishiyama T."/>
            <person name="Yang H."/>
            <person name="Hasebe M."/>
            <person name="Li S."/>
            <person name="Pierce S.K."/>
            <person name="Wang J."/>
        </authorList>
    </citation>
    <scope>NUCLEOTIDE SEQUENCE [LARGE SCALE GENOMIC DNA]</scope>
    <source>
        <strain evidence="2">EC2010</strain>
        <tissue evidence="2">Whole organism of an adult</tissue>
    </source>
</reference>
<dbReference type="AlphaFoldDB" id="A0A433TCA9"/>
<dbReference type="OrthoDB" id="6115161at2759"/>
<dbReference type="Proteomes" id="UP000271974">
    <property type="component" value="Unassembled WGS sequence"/>
</dbReference>
<comment type="caution">
    <text evidence="2">The sequence shown here is derived from an EMBL/GenBank/DDBJ whole genome shotgun (WGS) entry which is preliminary data.</text>
</comment>
<evidence type="ECO:0000313" key="3">
    <source>
        <dbReference type="Proteomes" id="UP000271974"/>
    </source>
</evidence>
<name>A0A433TCA9_ELYCH</name>
<sequence length="105" mass="11813">MHKLCLLSLLLAAVAMTSGQRVKLFRPGARARTVPFSRMNQFQYPMAAMDVDYNYINPLPVFNYPMRSSMGLGARFGRRLPDGEYRTAHGIATVDGSDISMDSHW</sequence>
<proteinExistence type="predicted"/>
<accession>A0A433TCA9</accession>
<keyword evidence="3" id="KW-1185">Reference proteome</keyword>
<evidence type="ECO:0000313" key="2">
    <source>
        <dbReference type="EMBL" id="RUS79140.1"/>
    </source>
</evidence>
<keyword evidence="1" id="KW-0732">Signal</keyword>
<organism evidence="2 3">
    <name type="scientific">Elysia chlorotica</name>
    <name type="common">Eastern emerald elysia</name>
    <name type="synonym">Sea slug</name>
    <dbReference type="NCBI Taxonomy" id="188477"/>
    <lineage>
        <taxon>Eukaryota</taxon>
        <taxon>Metazoa</taxon>
        <taxon>Spiralia</taxon>
        <taxon>Lophotrochozoa</taxon>
        <taxon>Mollusca</taxon>
        <taxon>Gastropoda</taxon>
        <taxon>Heterobranchia</taxon>
        <taxon>Euthyneura</taxon>
        <taxon>Panpulmonata</taxon>
        <taxon>Sacoglossa</taxon>
        <taxon>Placobranchoidea</taxon>
        <taxon>Plakobranchidae</taxon>
        <taxon>Elysia</taxon>
    </lineage>
</organism>
<gene>
    <name evidence="2" type="ORF">EGW08_013087</name>
</gene>